<comment type="caution">
    <text evidence="1">The sequence shown here is derived from an EMBL/GenBank/DDBJ whole genome shotgun (WGS) entry which is preliminary data.</text>
</comment>
<evidence type="ECO:0000313" key="1">
    <source>
        <dbReference type="EMBL" id="GAG98368.1"/>
    </source>
</evidence>
<dbReference type="SUPFAM" id="SSF49899">
    <property type="entry name" value="Concanavalin A-like lectins/glucanases"/>
    <property type="match status" value="1"/>
</dbReference>
<organism evidence="1">
    <name type="scientific">marine sediment metagenome</name>
    <dbReference type="NCBI Taxonomy" id="412755"/>
    <lineage>
        <taxon>unclassified sequences</taxon>
        <taxon>metagenomes</taxon>
        <taxon>ecological metagenomes</taxon>
    </lineage>
</organism>
<feature type="non-terminal residue" evidence="1">
    <location>
        <position position="269"/>
    </location>
</feature>
<dbReference type="Gene3D" id="2.60.120.200">
    <property type="match status" value="1"/>
</dbReference>
<sequence length="269" mass="29508">PINVTIGKNMTEKNIRNITKISDYEYRIDFADGYDPTIQDLTTGLQAYWSFNTSGNTSDIHTYTYDMTNSGADFTAAGKIGGAYDYTATEFPNMTRNDACGISDWPVSFCGWVFFNNDANYGTLFDLADDNDANANIAIQKENTDVAVLYHRHSGTITLRSNNTIGGDWTFLCAVIANDNLRKLYVNGNLSNTSTDNKDFRVGTDSCDIGRLGDTSPSSWADGKIDEVGLWDIALNDSQILALYNGGVGLSYPFDSGADITVQNFITQP</sequence>
<accession>X1CQG7</accession>
<evidence type="ECO:0008006" key="2">
    <source>
        <dbReference type="Google" id="ProtNLM"/>
    </source>
</evidence>
<dbReference type="InterPro" id="IPR013320">
    <property type="entry name" value="ConA-like_dom_sf"/>
</dbReference>
<protein>
    <recommendedName>
        <fullName evidence="2">LamG-like jellyroll fold domain-containing protein</fullName>
    </recommendedName>
</protein>
<dbReference type="AlphaFoldDB" id="X1CQG7"/>
<name>X1CQG7_9ZZZZ</name>
<dbReference type="Pfam" id="PF13385">
    <property type="entry name" value="Laminin_G_3"/>
    <property type="match status" value="1"/>
</dbReference>
<gene>
    <name evidence="1" type="ORF">S01H4_51308</name>
</gene>
<dbReference type="EMBL" id="BART01029202">
    <property type="protein sequence ID" value="GAG98368.1"/>
    <property type="molecule type" value="Genomic_DNA"/>
</dbReference>
<feature type="non-terminal residue" evidence="1">
    <location>
        <position position="1"/>
    </location>
</feature>
<reference evidence="1" key="1">
    <citation type="journal article" date="2014" name="Front. Microbiol.">
        <title>High frequency of phylogenetically diverse reductive dehalogenase-homologous genes in deep subseafloor sedimentary metagenomes.</title>
        <authorList>
            <person name="Kawai M."/>
            <person name="Futagami T."/>
            <person name="Toyoda A."/>
            <person name="Takaki Y."/>
            <person name="Nishi S."/>
            <person name="Hori S."/>
            <person name="Arai W."/>
            <person name="Tsubouchi T."/>
            <person name="Morono Y."/>
            <person name="Uchiyama I."/>
            <person name="Ito T."/>
            <person name="Fujiyama A."/>
            <person name="Inagaki F."/>
            <person name="Takami H."/>
        </authorList>
    </citation>
    <scope>NUCLEOTIDE SEQUENCE</scope>
    <source>
        <strain evidence="1">Expedition CK06-06</strain>
    </source>
</reference>
<proteinExistence type="predicted"/>